<dbReference type="InterPro" id="IPR014001">
    <property type="entry name" value="Helicase_ATP-bd"/>
</dbReference>
<dbReference type="InterPro" id="IPR050742">
    <property type="entry name" value="Helicase_Restrict-Modif_Enz"/>
</dbReference>
<evidence type="ECO:0000259" key="2">
    <source>
        <dbReference type="PROSITE" id="PS51194"/>
    </source>
</evidence>
<organism evidence="3 4">
    <name type="scientific">Xylanibacter rodentium</name>
    <dbReference type="NCBI Taxonomy" id="2736289"/>
    <lineage>
        <taxon>Bacteria</taxon>
        <taxon>Pseudomonadati</taxon>
        <taxon>Bacteroidota</taxon>
        <taxon>Bacteroidia</taxon>
        <taxon>Bacteroidales</taxon>
        <taxon>Prevotellaceae</taxon>
        <taxon>Xylanibacter</taxon>
    </lineage>
</organism>
<proteinExistence type="predicted"/>
<dbReference type="Pfam" id="PF04851">
    <property type="entry name" value="ResIII"/>
    <property type="match status" value="1"/>
</dbReference>
<comment type="caution">
    <text evidence="3">The sequence shown here is derived from an EMBL/GenBank/DDBJ whole genome shotgun (WGS) entry which is preliminary data.</text>
</comment>
<dbReference type="PROSITE" id="PS51192">
    <property type="entry name" value="HELICASE_ATP_BIND_1"/>
    <property type="match status" value="1"/>
</dbReference>
<dbReference type="RefSeq" id="WP_172175774.1">
    <property type="nucleotide sequence ID" value="NZ_CASGKG010000019.1"/>
</dbReference>
<feature type="domain" description="Helicase ATP-binding" evidence="1">
    <location>
        <begin position="18"/>
        <end position="156"/>
    </location>
</feature>
<gene>
    <name evidence="3" type="ORF">HPS55_02810</name>
</gene>
<feature type="domain" description="Helicase C-terminal" evidence="2">
    <location>
        <begin position="212"/>
        <end position="370"/>
    </location>
</feature>
<dbReference type="GeneID" id="82156689"/>
<dbReference type="InterPro" id="IPR006935">
    <property type="entry name" value="Helicase/UvrB_N"/>
</dbReference>
<dbReference type="SMART" id="SM00487">
    <property type="entry name" value="DEXDc"/>
    <property type="match status" value="1"/>
</dbReference>
<dbReference type="GO" id="GO:0004386">
    <property type="term" value="F:helicase activity"/>
    <property type="evidence" value="ECO:0007669"/>
    <property type="project" value="UniProtKB-KW"/>
</dbReference>
<dbReference type="PANTHER" id="PTHR47396:SF1">
    <property type="entry name" value="ATP-DEPENDENT HELICASE IRC3-RELATED"/>
    <property type="match status" value="1"/>
</dbReference>
<keyword evidence="3" id="KW-0067">ATP-binding</keyword>
<dbReference type="Pfam" id="PF00271">
    <property type="entry name" value="Helicase_C"/>
    <property type="match status" value="1"/>
</dbReference>
<name>A0ABX2ARC7_9BACT</name>
<keyword evidence="3" id="KW-0547">Nucleotide-binding</keyword>
<keyword evidence="3" id="KW-0378">Hydrolase</keyword>
<dbReference type="InterPro" id="IPR001650">
    <property type="entry name" value="Helicase_C-like"/>
</dbReference>
<dbReference type="Gene3D" id="3.40.50.300">
    <property type="entry name" value="P-loop containing nucleotide triphosphate hydrolases"/>
    <property type="match status" value="2"/>
</dbReference>
<dbReference type="Proteomes" id="UP001193734">
    <property type="component" value="Unassembled WGS sequence"/>
</dbReference>
<dbReference type="PROSITE" id="PS51194">
    <property type="entry name" value="HELICASE_CTER"/>
    <property type="match status" value="1"/>
</dbReference>
<dbReference type="SUPFAM" id="SSF52540">
    <property type="entry name" value="P-loop containing nucleoside triphosphate hydrolases"/>
    <property type="match status" value="1"/>
</dbReference>
<dbReference type="SMART" id="SM00490">
    <property type="entry name" value="HELICc"/>
    <property type="match status" value="1"/>
</dbReference>
<protein>
    <submittedName>
        <fullName evidence="3">DEAD/DEAH box helicase</fullName>
    </submittedName>
</protein>
<evidence type="ECO:0000313" key="4">
    <source>
        <dbReference type="Proteomes" id="UP001193734"/>
    </source>
</evidence>
<dbReference type="PANTHER" id="PTHR47396">
    <property type="entry name" value="TYPE I RESTRICTION ENZYME ECOKI R PROTEIN"/>
    <property type="match status" value="1"/>
</dbReference>
<accession>A0ABX2ARC7</accession>
<evidence type="ECO:0000313" key="3">
    <source>
        <dbReference type="EMBL" id="NPE13267.1"/>
    </source>
</evidence>
<keyword evidence="3" id="KW-0347">Helicase</keyword>
<sequence>MKQIQLYDYQQDMKERIERAFETFRSVMVQMPTGTGKTYLLASVVSEFLSCSKGKVWIVTHRMELVSQIQDTISKFSLAGDLRVRVLSIQWLSRHYRDLNDEPVLIVIDEAHHALADTYKELIVAHPKAKKLGLTATPCRLDRKGFTDLFDVLLQSWSVDRFIAEGHLSLYDYMSVKPDSEDVRMVSSLKKRGADGDYSIREMSEKLDVRPSIERLCDTVLRYAGCKKGIVYAIDIGHAGHIADCYRQNGINAVTISSKTKKNERCSIVEQFKAGHLDVLVNVDLFGEGFDCPDVEFIQLARPTLSLSRYLQQVGRGLRVFHGKKFCLILDNVGSYRLFGLPSDHRDWQAMFDGRTTGKAVVDVEEEALCQSMSASQEYYRITGTGHTEMITLLTHDGQRCLLDATFGYHVMTGIDGKQGVADKYGRETVPYTYNKVELFPYGFARLRSRRKADIERPWIDLVNGVRFAVRPKTVRAGFLEMSTSDGFRLYPRVHTRLMDEDSYTTAAMLRFGIGVGLRFNNYYVQSSEPTKLYIFKEKVYNMTLFADEQGRFFCKKDNEPEMRLVSPAEWETAKAGMDRRMEVFVGDVKRSREHGVFRQCPGWVVENKYCLGNYDELPGFKIMPDVVKGRFELVERCDGRVFRPMSDEWKYISAPAFGLRVGQKTNGKFQVRTDNGRCIPGFREEFDFAELLDGGFIHIVENGLEYWADIQNKWRYFSKPEFFKDGFLYLVRFDNIYIIRNVFSLSGIAFMKDELKTGNGICFLSGNRLILKSNLRTVFKVVRRYADNRHFDICSWNRTDGAEVLLYYDGVNEPKIMKRHAE</sequence>
<reference evidence="3 4" key="1">
    <citation type="submission" date="2020-05" db="EMBL/GenBank/DDBJ databases">
        <title>Distinct polysaccharide utilization as determinants for interspecies competition between intestinal Prevotella spp.</title>
        <authorList>
            <person name="Galvez E.J.C."/>
            <person name="Iljazovic A."/>
            <person name="Strowig T."/>
        </authorList>
    </citation>
    <scope>NUCLEOTIDE SEQUENCE [LARGE SCALE GENOMIC DNA]</scope>
    <source>
        <strain evidence="3 4">PROD</strain>
    </source>
</reference>
<dbReference type="EMBL" id="JABKKE010000003">
    <property type="protein sequence ID" value="NPE13267.1"/>
    <property type="molecule type" value="Genomic_DNA"/>
</dbReference>
<evidence type="ECO:0000259" key="1">
    <source>
        <dbReference type="PROSITE" id="PS51192"/>
    </source>
</evidence>
<keyword evidence="4" id="KW-1185">Reference proteome</keyword>
<dbReference type="InterPro" id="IPR027417">
    <property type="entry name" value="P-loop_NTPase"/>
</dbReference>